<accession>A0A2P6THX1</accession>
<feature type="signal peptide" evidence="1">
    <location>
        <begin position="1"/>
        <end position="22"/>
    </location>
</feature>
<name>A0A2P6THX1_CHLSO</name>
<organism evidence="2 3">
    <name type="scientific">Chlorella sorokiniana</name>
    <name type="common">Freshwater green alga</name>
    <dbReference type="NCBI Taxonomy" id="3076"/>
    <lineage>
        <taxon>Eukaryota</taxon>
        <taxon>Viridiplantae</taxon>
        <taxon>Chlorophyta</taxon>
        <taxon>core chlorophytes</taxon>
        <taxon>Trebouxiophyceae</taxon>
        <taxon>Chlorellales</taxon>
        <taxon>Chlorellaceae</taxon>
        <taxon>Chlorella clade</taxon>
        <taxon>Chlorella</taxon>
    </lineage>
</organism>
<sequence length="307" mass="31818">MLRACVLALLLFAAHTSLPVGAQMEGTFCRRVRDDATALSLTALDGSTGPAVANGDQLSYTGLKLQGPGDAWWAVVYGADGVIYKYNAAGLTYCDPPGCDAKEGSQYHNEEGTSCNEDSECCNGLLCTDRGENTVSLSQENDSSAIVTFSTSDASALLPKRCVSAETNTGTGGSDDPPAKGDNTGDTVASFDVSGEFLPGLDKCGTSEFDAAASTAEIQAWFAEHGEAAAAACQSATLDLDALCSCIATTLTYQGPDLCPPCWKDAVEASTPLECRTALSKSTTSDMGIVSYGAETSAFFSLCHVSY</sequence>
<protein>
    <submittedName>
        <fullName evidence="2">Uncharacterized protein</fullName>
    </submittedName>
</protein>
<proteinExistence type="predicted"/>
<keyword evidence="1" id="KW-0732">Signal</keyword>
<dbReference type="AlphaFoldDB" id="A0A2P6THX1"/>
<evidence type="ECO:0000256" key="1">
    <source>
        <dbReference type="SAM" id="SignalP"/>
    </source>
</evidence>
<reference evidence="2 3" key="1">
    <citation type="journal article" date="2018" name="Plant J.">
        <title>Genome sequences of Chlorella sorokiniana UTEX 1602 and Micractinium conductrix SAG 241.80: implications to maltose excretion by a green alga.</title>
        <authorList>
            <person name="Arriola M.B."/>
            <person name="Velmurugan N."/>
            <person name="Zhang Y."/>
            <person name="Plunkett M.H."/>
            <person name="Hondzo H."/>
            <person name="Barney B.M."/>
        </authorList>
    </citation>
    <scope>NUCLEOTIDE SEQUENCE [LARGE SCALE GENOMIC DNA]</scope>
    <source>
        <strain evidence="3">UTEX 1602</strain>
    </source>
</reference>
<feature type="chain" id="PRO_5015194045" evidence="1">
    <location>
        <begin position="23"/>
        <end position="307"/>
    </location>
</feature>
<evidence type="ECO:0000313" key="2">
    <source>
        <dbReference type="EMBL" id="PRW33895.1"/>
    </source>
</evidence>
<comment type="caution">
    <text evidence="2">The sequence shown here is derived from an EMBL/GenBank/DDBJ whole genome shotgun (WGS) entry which is preliminary data.</text>
</comment>
<gene>
    <name evidence="2" type="ORF">C2E21_7314</name>
</gene>
<dbReference type="Proteomes" id="UP000239899">
    <property type="component" value="Unassembled WGS sequence"/>
</dbReference>
<dbReference type="EMBL" id="LHPG02000015">
    <property type="protein sequence ID" value="PRW33895.1"/>
    <property type="molecule type" value="Genomic_DNA"/>
</dbReference>
<keyword evidence="3" id="KW-1185">Reference proteome</keyword>
<evidence type="ECO:0000313" key="3">
    <source>
        <dbReference type="Proteomes" id="UP000239899"/>
    </source>
</evidence>